<name>A0AAN9QUM9_PHACN</name>
<dbReference type="AlphaFoldDB" id="A0AAN9QUM9"/>
<reference evidence="1 2" key="1">
    <citation type="submission" date="2024-01" db="EMBL/GenBank/DDBJ databases">
        <title>The genomes of 5 underutilized Papilionoideae crops provide insights into root nodulation and disease resistanc.</title>
        <authorList>
            <person name="Jiang F."/>
        </authorList>
    </citation>
    <scope>NUCLEOTIDE SEQUENCE [LARGE SCALE GENOMIC DNA]</scope>
    <source>
        <strain evidence="1">JINMINGXINNONG_FW02</strain>
        <tissue evidence="1">Leaves</tissue>
    </source>
</reference>
<organism evidence="1 2">
    <name type="scientific">Phaseolus coccineus</name>
    <name type="common">Scarlet runner bean</name>
    <name type="synonym">Phaseolus multiflorus</name>
    <dbReference type="NCBI Taxonomy" id="3886"/>
    <lineage>
        <taxon>Eukaryota</taxon>
        <taxon>Viridiplantae</taxon>
        <taxon>Streptophyta</taxon>
        <taxon>Embryophyta</taxon>
        <taxon>Tracheophyta</taxon>
        <taxon>Spermatophyta</taxon>
        <taxon>Magnoliopsida</taxon>
        <taxon>eudicotyledons</taxon>
        <taxon>Gunneridae</taxon>
        <taxon>Pentapetalae</taxon>
        <taxon>rosids</taxon>
        <taxon>fabids</taxon>
        <taxon>Fabales</taxon>
        <taxon>Fabaceae</taxon>
        <taxon>Papilionoideae</taxon>
        <taxon>50 kb inversion clade</taxon>
        <taxon>NPAAA clade</taxon>
        <taxon>indigoferoid/millettioid clade</taxon>
        <taxon>Phaseoleae</taxon>
        <taxon>Phaseolus</taxon>
    </lineage>
</organism>
<evidence type="ECO:0000313" key="1">
    <source>
        <dbReference type="EMBL" id="KAK7347616.1"/>
    </source>
</evidence>
<evidence type="ECO:0000313" key="2">
    <source>
        <dbReference type="Proteomes" id="UP001374584"/>
    </source>
</evidence>
<dbReference type="EMBL" id="JAYMYR010000008">
    <property type="protein sequence ID" value="KAK7347616.1"/>
    <property type="molecule type" value="Genomic_DNA"/>
</dbReference>
<comment type="caution">
    <text evidence="1">The sequence shown here is derived from an EMBL/GenBank/DDBJ whole genome shotgun (WGS) entry which is preliminary data.</text>
</comment>
<keyword evidence="2" id="KW-1185">Reference proteome</keyword>
<dbReference type="Proteomes" id="UP001374584">
    <property type="component" value="Unassembled WGS sequence"/>
</dbReference>
<accession>A0AAN9QUM9</accession>
<sequence>MALEESFSCSITFHYTMIHKRSLLGHCTVCHIALEILLQLITCFNQKDILGPGPPNDKTSNFYLSCCYFCNKMDSVPADVSDSHLIPPTSSPGNVGKSTFARFTSNLGLRLSPKSHVANDSSNETAVQSNLFGSITKGLADTYKNAVKAD</sequence>
<protein>
    <submittedName>
        <fullName evidence="1">Uncharacterized protein</fullName>
    </submittedName>
</protein>
<proteinExistence type="predicted"/>
<gene>
    <name evidence="1" type="ORF">VNO80_22152</name>
</gene>